<name>A0ABW9IN83_STRGJ</name>
<accession>A0ABW9IN83</accession>
<organism evidence="1 2">
    <name type="scientific">Streptomyces galilaeus</name>
    <dbReference type="NCBI Taxonomy" id="33899"/>
    <lineage>
        <taxon>Bacteria</taxon>
        <taxon>Bacillati</taxon>
        <taxon>Actinomycetota</taxon>
        <taxon>Actinomycetes</taxon>
        <taxon>Kitasatosporales</taxon>
        <taxon>Streptomycetaceae</taxon>
        <taxon>Streptomyces</taxon>
    </lineage>
</organism>
<comment type="caution">
    <text evidence="1">The sequence shown here is derived from an EMBL/GenBank/DDBJ whole genome shotgun (WGS) entry which is preliminary data.</text>
</comment>
<dbReference type="RefSeq" id="WP_409097720.1">
    <property type="nucleotide sequence ID" value="NZ_JBJVNE010000014.1"/>
</dbReference>
<reference evidence="1 2" key="1">
    <citation type="submission" date="2024-12" db="EMBL/GenBank/DDBJ databases">
        <title>Forecasting of Potato common scab and diversities of Pathogenic streptomyces spp. in china.</title>
        <authorList>
            <person name="Handique U."/>
            <person name="Wu J."/>
        </authorList>
    </citation>
    <scope>NUCLEOTIDE SEQUENCE [LARGE SCALE GENOMIC DNA]</scope>
    <source>
        <strain evidence="1 2">ZRIMU1585</strain>
    </source>
</reference>
<evidence type="ECO:0000313" key="1">
    <source>
        <dbReference type="EMBL" id="MFM9649960.1"/>
    </source>
</evidence>
<dbReference type="Proteomes" id="UP001631993">
    <property type="component" value="Unassembled WGS sequence"/>
</dbReference>
<proteinExistence type="predicted"/>
<gene>
    <name evidence="1" type="ORF">ACKI1S_27905</name>
</gene>
<protein>
    <submittedName>
        <fullName evidence="1">Uncharacterized protein</fullName>
    </submittedName>
</protein>
<sequence>MAFQPGQDLTAERLNRFTPRFFYVQASAALDGPASSVLVPGCSVTFTTTTANAIYEADIAVDFDLNAAATALCSARLSVDGSLANAYAVLQGAAATDRGTSAQHYQGALAAAGSHTLTIVGTVAAGQSINVYTTLRVKVYEVV</sequence>
<evidence type="ECO:0000313" key="2">
    <source>
        <dbReference type="Proteomes" id="UP001631993"/>
    </source>
</evidence>
<dbReference type="EMBL" id="JBJVNE010000014">
    <property type="protein sequence ID" value="MFM9649960.1"/>
    <property type="molecule type" value="Genomic_DNA"/>
</dbReference>
<keyword evidence="2" id="KW-1185">Reference proteome</keyword>